<evidence type="ECO:0000256" key="1">
    <source>
        <dbReference type="ARBA" id="ARBA00022729"/>
    </source>
</evidence>
<comment type="caution">
    <text evidence="4">The sequence shown here is derived from an EMBL/GenBank/DDBJ whole genome shotgun (WGS) entry which is preliminary data.</text>
</comment>
<evidence type="ECO:0000259" key="3">
    <source>
        <dbReference type="Pfam" id="PF24041"/>
    </source>
</evidence>
<evidence type="ECO:0000313" key="4">
    <source>
        <dbReference type="EMBL" id="ELY94934.1"/>
    </source>
</evidence>
<dbReference type="PATRIC" id="fig|1227492.4.peg.3530"/>
<feature type="compositionally biased region" description="Low complexity" evidence="2">
    <location>
        <begin position="128"/>
        <end position="146"/>
    </location>
</feature>
<accession>M0A8S9</accession>
<protein>
    <recommendedName>
        <fullName evidence="3">DUF7350 domain-containing protein</fullName>
    </recommendedName>
</protein>
<reference evidence="4 5" key="1">
    <citation type="journal article" date="2014" name="PLoS Genet.">
        <title>Phylogenetically driven sequencing of extremely halophilic archaea reveals strategies for static and dynamic osmo-response.</title>
        <authorList>
            <person name="Becker E.A."/>
            <person name="Seitzer P.M."/>
            <person name="Tritt A."/>
            <person name="Larsen D."/>
            <person name="Krusor M."/>
            <person name="Yao A.I."/>
            <person name="Wu D."/>
            <person name="Madern D."/>
            <person name="Eisen J.A."/>
            <person name="Darling A.E."/>
            <person name="Facciotti M.T."/>
        </authorList>
    </citation>
    <scope>NUCLEOTIDE SEQUENCE [LARGE SCALE GENOMIC DNA]</scope>
    <source>
        <strain evidence="4 5">JCM 10990</strain>
    </source>
</reference>
<dbReference type="InterPro" id="IPR018470">
    <property type="entry name" value="Metal-bd_Tp34-typ"/>
</dbReference>
<name>M0A8S9_9EURY</name>
<dbReference type="Pfam" id="PF10634">
    <property type="entry name" value="Iron_transport"/>
    <property type="match status" value="1"/>
</dbReference>
<proteinExistence type="predicted"/>
<dbReference type="EMBL" id="AOIN01000092">
    <property type="protein sequence ID" value="ELY94934.1"/>
    <property type="molecule type" value="Genomic_DNA"/>
</dbReference>
<dbReference type="STRING" id="1227492.C482_17713"/>
<organism evidence="4 5">
    <name type="scientific">Natrialba chahannaoensis JCM 10990</name>
    <dbReference type="NCBI Taxonomy" id="1227492"/>
    <lineage>
        <taxon>Archaea</taxon>
        <taxon>Methanobacteriati</taxon>
        <taxon>Methanobacteriota</taxon>
        <taxon>Stenosarchaea group</taxon>
        <taxon>Halobacteria</taxon>
        <taxon>Halobacteriales</taxon>
        <taxon>Natrialbaceae</taxon>
        <taxon>Natrialba</taxon>
    </lineage>
</organism>
<dbReference type="InterPro" id="IPR055774">
    <property type="entry name" value="DUF7350"/>
</dbReference>
<dbReference type="RefSeq" id="WP_006169061.1">
    <property type="nucleotide sequence ID" value="NZ_AOIN01000092.1"/>
</dbReference>
<gene>
    <name evidence="4" type="ORF">C482_17713</name>
</gene>
<sequence>MRRRDALAAGGSLVGTLSTMLTAGCLDFETLRREDAWRELIVDPPGGIYVPPKIDGILEYDSETESGLEISLSAMRPHSFWTGAGTERARADLRSHHTLHLMASVRDAESEVAVPTTVTTRIEHADSGDSTDSPDATDTANTAADTVDQRTPWPMRSQRMGFHYGDNISLPGEGTYKATIRLDPPTIHLADEFADRIDQPVTITIQFEYNPAAIDVLERTLLDEGEGRGERRALEFMGHASEPVSPTSSAVAHSATGDDIVVTLGRADVSDGAQVSSEATEDTQLAIGVRTRYNRYPVPFAGLSVESVRDGGRQYITEAQETIDPDRGHHYRAGFEEGILESADELAVSLDVPPQVALHEGYETAFGAERVVLPASLPAL</sequence>
<dbReference type="AlphaFoldDB" id="M0A8S9"/>
<feature type="domain" description="DUF7350" evidence="3">
    <location>
        <begin position="254"/>
        <end position="367"/>
    </location>
</feature>
<dbReference type="Gene3D" id="2.60.40.2480">
    <property type="entry name" value="Periplasmic metal-binding protein Tp34-type"/>
    <property type="match status" value="1"/>
</dbReference>
<dbReference type="Proteomes" id="UP000011693">
    <property type="component" value="Unassembled WGS sequence"/>
</dbReference>
<feature type="region of interest" description="Disordered" evidence="2">
    <location>
        <begin position="121"/>
        <end position="148"/>
    </location>
</feature>
<evidence type="ECO:0000256" key="2">
    <source>
        <dbReference type="SAM" id="MobiDB-lite"/>
    </source>
</evidence>
<dbReference type="Pfam" id="PF24041">
    <property type="entry name" value="DUF7350"/>
    <property type="match status" value="1"/>
</dbReference>
<dbReference type="OrthoDB" id="156174at2157"/>
<evidence type="ECO:0000313" key="5">
    <source>
        <dbReference type="Proteomes" id="UP000011693"/>
    </source>
</evidence>
<dbReference type="PROSITE" id="PS51257">
    <property type="entry name" value="PROKAR_LIPOPROTEIN"/>
    <property type="match status" value="1"/>
</dbReference>
<dbReference type="InterPro" id="IPR038482">
    <property type="entry name" value="Tp34-type_sf"/>
</dbReference>
<keyword evidence="5" id="KW-1185">Reference proteome</keyword>
<keyword evidence="1" id="KW-0732">Signal</keyword>